<evidence type="ECO:0000313" key="5">
    <source>
        <dbReference type="EMBL" id="ERF75961.1"/>
    </source>
</evidence>
<dbReference type="OrthoDB" id="20872at2759"/>
<feature type="signal peptide" evidence="3">
    <location>
        <begin position="1"/>
        <end position="22"/>
    </location>
</feature>
<reference evidence="6" key="1">
    <citation type="journal article" date="2014" name="BMC Genomics">
        <title>Genome characteristics reveal the impact of lichenization on lichen-forming fungus Endocarpon pusillum Hedwig (Verrucariales, Ascomycota).</title>
        <authorList>
            <person name="Wang Y.-Y."/>
            <person name="Liu B."/>
            <person name="Zhang X.-Y."/>
            <person name="Zhou Q.-M."/>
            <person name="Zhang T."/>
            <person name="Li H."/>
            <person name="Yu Y.-F."/>
            <person name="Zhang X.-L."/>
            <person name="Hao X.-Y."/>
            <person name="Wang M."/>
            <person name="Wang L."/>
            <person name="Wei J.-C."/>
        </authorList>
    </citation>
    <scope>NUCLEOTIDE SEQUENCE [LARGE SCALE GENOMIC DNA]</scope>
    <source>
        <strain evidence="6">Z07020 / HMAS-L-300199</strain>
    </source>
</reference>
<protein>
    <recommendedName>
        <fullName evidence="4">DUF7580 domain-containing protein</fullName>
    </recommendedName>
</protein>
<dbReference type="PANTHER" id="PTHR35186">
    <property type="entry name" value="ANK_REP_REGION DOMAIN-CONTAINING PROTEIN"/>
    <property type="match status" value="1"/>
</dbReference>
<dbReference type="HOGENOM" id="CLU_026305_0_0_1"/>
<dbReference type="EMBL" id="KE720795">
    <property type="protein sequence ID" value="ERF75961.1"/>
    <property type="molecule type" value="Genomic_DNA"/>
</dbReference>
<sequence>MTGAVEAASLALAVLPIVISVAENFSSAARALKRYRHFSQEVGHLSKLVRLQRTIFQGEIRSLLASCVGWDRAEQLLHNADQSGWDDKDLEESFVASLGNTRESFLELVQWINAELSEMEARLSGFEEVAQLTKEGDMRNDRLWRHQIREKSRFALSQSRLQESMNRLKELIENLRTLVSQTKRSEQRRPLSRPSAQAQQVIQQFVLVQTASRNLYEALSTACTQHTQHQAHFSLQPIPVPGAHQVRFSVGFRQVIASTSGSKQTSWFTVESSVTPAAHACPSSTEHKPLAVLGQSIKRGRTPSSPPPERQPSKLRGKCIQFEHSSPPRSRSPAVTCKAPETVSKPPLSDLWSHSQRAFRKRKTHAKELEAGLNDLEAASNKLHEDNKRLKRELANLASKNEILRATSSMGPVSRSAHGSQSARQDDEPTNPHSGMQGVSRLQLSSLYVPETVSKPPLANLCSHSNFCNHLQNFLSRSAPRSECCIGYFEHSSKTKHLIYLKGQEPREDEVFNVPSKSLAELLVQYQGNSDQTAGIAQYERLRLSRKLATAVLQFYSTPWLRNSWGSSDVLFQLQQPSSTALIEDLKEPFVDVSVRDPTVATNGGQSTTCYPFAPNDFLFGLGVMLLELAYQKPLRSMQQSCDVANSHDERHTLFFTAKRLSRLVSAKSGSRYGEIVRKCLACDFGRGDDLSQPALQEGVYREVVCELAQLEELLRAMDLGS</sequence>
<feature type="compositionally biased region" description="Polar residues" evidence="2">
    <location>
        <begin position="406"/>
        <end position="423"/>
    </location>
</feature>
<dbReference type="RefSeq" id="XP_007786810.1">
    <property type="nucleotide sequence ID" value="XM_007788620.1"/>
</dbReference>
<gene>
    <name evidence="5" type="ORF">EPUS_01327</name>
</gene>
<dbReference type="Pfam" id="PF24476">
    <property type="entry name" value="DUF7580"/>
    <property type="match status" value="1"/>
</dbReference>
<feature type="region of interest" description="Disordered" evidence="2">
    <location>
        <begin position="405"/>
        <end position="437"/>
    </location>
</feature>
<evidence type="ECO:0000256" key="3">
    <source>
        <dbReference type="SAM" id="SignalP"/>
    </source>
</evidence>
<dbReference type="Gene3D" id="1.20.5.170">
    <property type="match status" value="1"/>
</dbReference>
<proteinExistence type="predicted"/>
<dbReference type="AlphaFoldDB" id="U1GV83"/>
<evidence type="ECO:0000313" key="6">
    <source>
        <dbReference type="Proteomes" id="UP000019373"/>
    </source>
</evidence>
<organism evidence="5 6">
    <name type="scientific">Endocarpon pusillum (strain Z07020 / HMAS-L-300199)</name>
    <name type="common">Lichen-forming fungus</name>
    <dbReference type="NCBI Taxonomy" id="1263415"/>
    <lineage>
        <taxon>Eukaryota</taxon>
        <taxon>Fungi</taxon>
        <taxon>Dikarya</taxon>
        <taxon>Ascomycota</taxon>
        <taxon>Pezizomycotina</taxon>
        <taxon>Eurotiomycetes</taxon>
        <taxon>Chaetothyriomycetidae</taxon>
        <taxon>Verrucariales</taxon>
        <taxon>Verrucariaceae</taxon>
        <taxon>Endocarpon</taxon>
    </lineage>
</organism>
<dbReference type="CDD" id="cd14688">
    <property type="entry name" value="bZIP_YAP"/>
    <property type="match status" value="1"/>
</dbReference>
<feature type="chain" id="PRO_5004611755" description="DUF7580 domain-containing protein" evidence="3">
    <location>
        <begin position="23"/>
        <end position="722"/>
    </location>
</feature>
<feature type="region of interest" description="Disordered" evidence="2">
    <location>
        <begin position="296"/>
        <end position="349"/>
    </location>
</feature>
<dbReference type="OMA" id="RECYEAR"/>
<dbReference type="Proteomes" id="UP000019373">
    <property type="component" value="Unassembled WGS sequence"/>
</dbReference>
<name>U1GV83_ENDPU</name>
<feature type="coiled-coil region" evidence="1">
    <location>
        <begin position="158"/>
        <end position="188"/>
    </location>
</feature>
<evidence type="ECO:0000256" key="2">
    <source>
        <dbReference type="SAM" id="MobiDB-lite"/>
    </source>
</evidence>
<evidence type="ECO:0000256" key="1">
    <source>
        <dbReference type="SAM" id="Coils"/>
    </source>
</evidence>
<dbReference type="GeneID" id="19236385"/>
<keyword evidence="3" id="KW-0732">Signal</keyword>
<keyword evidence="1" id="KW-0175">Coiled coil</keyword>
<keyword evidence="6" id="KW-1185">Reference proteome</keyword>
<dbReference type="InterPro" id="IPR056002">
    <property type="entry name" value="DUF7580"/>
</dbReference>
<dbReference type="PANTHER" id="PTHR35186:SF4">
    <property type="entry name" value="PRION-INHIBITION AND PROPAGATION HELO DOMAIN-CONTAINING PROTEIN"/>
    <property type="match status" value="1"/>
</dbReference>
<feature type="domain" description="DUF7580" evidence="4">
    <location>
        <begin position="505"/>
        <end position="710"/>
    </location>
</feature>
<dbReference type="eggNOG" id="ENOG502SJG1">
    <property type="taxonomic scope" value="Eukaryota"/>
</dbReference>
<evidence type="ECO:0000259" key="4">
    <source>
        <dbReference type="Pfam" id="PF24476"/>
    </source>
</evidence>
<accession>U1GV83</accession>